<keyword evidence="4" id="KW-1185">Reference proteome</keyword>
<comment type="caution">
    <text evidence="3">The sequence shown here is derived from an EMBL/GenBank/DDBJ whole genome shotgun (WGS) entry which is preliminary data.</text>
</comment>
<evidence type="ECO:0000256" key="2">
    <source>
        <dbReference type="SAM" id="SignalP"/>
    </source>
</evidence>
<protein>
    <submittedName>
        <fullName evidence="3">Uncharacterized protein</fullName>
    </submittedName>
</protein>
<dbReference type="AlphaFoldDB" id="A0A9W7E008"/>
<gene>
    <name evidence="3" type="ORF">TrLO_g8721</name>
</gene>
<feature type="region of interest" description="Disordered" evidence="1">
    <location>
        <begin position="36"/>
        <end position="83"/>
    </location>
</feature>
<dbReference type="PANTHER" id="PTHR34044:SF1">
    <property type="entry name" value="NUCLEAR PROTEIN"/>
    <property type="match status" value="1"/>
</dbReference>
<dbReference type="EMBL" id="BRXW01000507">
    <property type="protein sequence ID" value="GMH61337.1"/>
    <property type="molecule type" value="Genomic_DNA"/>
</dbReference>
<sequence>MIRVLILLTALISVIKGFTSAPSFIYHPSTRTELTLKQGSKTPRWSSSLSASKSTSKQLKREEWADKRSTTESTTESNTALQPCTVVGGGRIGELLMSSSTDNKIIGRNDDMDNLPSGPIYVCTRNDALNDVVERCPSDRRGDLVFLQNGYIEDWLNSKGLSDNTQILLFLAVTAKGANPIDGVTTVNPEGLTAVTGKWGSDFKARLNSMNLKCNVLDKTTYDKKMYEKMFWICTMMLVGAAKGCDTVGDAKRDHGELVGEVVSELAGSVSEIEFESGLEDRLNAYTDVVSTFPAAVKEFEWRNKVFYDKQCTIHNGLLEECVEKGVFAFP</sequence>
<feature type="compositionally biased region" description="Basic and acidic residues" evidence="1">
    <location>
        <begin position="59"/>
        <end position="70"/>
    </location>
</feature>
<dbReference type="OrthoDB" id="38730at2759"/>
<keyword evidence="2" id="KW-0732">Signal</keyword>
<organism evidence="3 4">
    <name type="scientific">Triparma laevis f. longispina</name>
    <dbReference type="NCBI Taxonomy" id="1714387"/>
    <lineage>
        <taxon>Eukaryota</taxon>
        <taxon>Sar</taxon>
        <taxon>Stramenopiles</taxon>
        <taxon>Ochrophyta</taxon>
        <taxon>Bolidophyceae</taxon>
        <taxon>Parmales</taxon>
        <taxon>Triparmaceae</taxon>
        <taxon>Triparma</taxon>
    </lineage>
</organism>
<feature type="compositionally biased region" description="Polar residues" evidence="1">
    <location>
        <begin position="36"/>
        <end position="45"/>
    </location>
</feature>
<feature type="compositionally biased region" description="Low complexity" evidence="1">
    <location>
        <begin position="46"/>
        <end position="56"/>
    </location>
</feature>
<evidence type="ECO:0000256" key="1">
    <source>
        <dbReference type="SAM" id="MobiDB-lite"/>
    </source>
</evidence>
<dbReference type="PANTHER" id="PTHR34044">
    <property type="entry name" value="NUCLEAR PROTEIN"/>
    <property type="match status" value="1"/>
</dbReference>
<reference evidence="4" key="1">
    <citation type="journal article" date="2023" name="Commun. Biol.">
        <title>Genome analysis of Parmales, the sister group of diatoms, reveals the evolutionary specialization of diatoms from phago-mixotrophs to photoautotrophs.</title>
        <authorList>
            <person name="Ban H."/>
            <person name="Sato S."/>
            <person name="Yoshikawa S."/>
            <person name="Yamada K."/>
            <person name="Nakamura Y."/>
            <person name="Ichinomiya M."/>
            <person name="Sato N."/>
            <person name="Blanc-Mathieu R."/>
            <person name="Endo H."/>
            <person name="Kuwata A."/>
            <person name="Ogata H."/>
        </authorList>
    </citation>
    <scope>NUCLEOTIDE SEQUENCE [LARGE SCALE GENOMIC DNA]</scope>
    <source>
        <strain evidence="4">NIES 3700</strain>
    </source>
</reference>
<accession>A0A9W7E008</accession>
<feature type="chain" id="PRO_5040945018" evidence="2">
    <location>
        <begin position="18"/>
        <end position="331"/>
    </location>
</feature>
<proteinExistence type="predicted"/>
<dbReference type="Proteomes" id="UP001165122">
    <property type="component" value="Unassembled WGS sequence"/>
</dbReference>
<feature type="signal peptide" evidence="2">
    <location>
        <begin position="1"/>
        <end position="17"/>
    </location>
</feature>
<evidence type="ECO:0000313" key="3">
    <source>
        <dbReference type="EMBL" id="GMH61337.1"/>
    </source>
</evidence>
<evidence type="ECO:0000313" key="4">
    <source>
        <dbReference type="Proteomes" id="UP001165122"/>
    </source>
</evidence>
<name>A0A9W7E008_9STRA</name>